<proteinExistence type="predicted"/>
<dbReference type="PANTHER" id="PTHR12141">
    <property type="entry name" value="ARFAPTIN-RELATED"/>
    <property type="match status" value="1"/>
</dbReference>
<protein>
    <submittedName>
        <fullName evidence="3">AH domain-containing protein</fullName>
    </submittedName>
</protein>
<feature type="domain" description="AH" evidence="1">
    <location>
        <begin position="77"/>
        <end position="288"/>
    </location>
</feature>
<evidence type="ECO:0000313" key="2">
    <source>
        <dbReference type="Proteomes" id="UP000887581"/>
    </source>
</evidence>
<dbReference type="GO" id="GO:0032588">
    <property type="term" value="C:trans-Golgi network membrane"/>
    <property type="evidence" value="ECO:0007669"/>
    <property type="project" value="TreeGrafter"/>
</dbReference>
<evidence type="ECO:0000313" key="3">
    <source>
        <dbReference type="WBParaSite" id="sdigi.contig610.g9210.t1"/>
    </source>
</evidence>
<dbReference type="GO" id="GO:0019904">
    <property type="term" value="F:protein domain specific binding"/>
    <property type="evidence" value="ECO:0007669"/>
    <property type="project" value="InterPro"/>
</dbReference>
<dbReference type="Gene3D" id="1.20.1270.60">
    <property type="entry name" value="Arfaptin homology (AH) domain/BAR domain"/>
    <property type="match status" value="1"/>
</dbReference>
<dbReference type="InterPro" id="IPR027267">
    <property type="entry name" value="AH/BAR_dom_sf"/>
</dbReference>
<dbReference type="InterPro" id="IPR030798">
    <property type="entry name" value="Arfaptin_fam"/>
</dbReference>
<reference evidence="3" key="1">
    <citation type="submission" date="2022-11" db="UniProtKB">
        <authorList>
            <consortium name="WormBaseParasite"/>
        </authorList>
    </citation>
    <scope>IDENTIFICATION</scope>
</reference>
<keyword evidence="2" id="KW-1185">Reference proteome</keyword>
<dbReference type="SUPFAM" id="SSF103657">
    <property type="entry name" value="BAR/IMD domain-like"/>
    <property type="match status" value="1"/>
</dbReference>
<dbReference type="Pfam" id="PF06456">
    <property type="entry name" value="Arfaptin"/>
    <property type="match status" value="1"/>
</dbReference>
<accession>A0A915Q2D3</accession>
<dbReference type="AlphaFoldDB" id="A0A915Q2D3"/>
<dbReference type="PROSITE" id="PS50870">
    <property type="entry name" value="AH"/>
    <property type="match status" value="1"/>
</dbReference>
<name>A0A915Q2D3_9BILA</name>
<dbReference type="GO" id="GO:0034315">
    <property type="term" value="P:regulation of Arp2/3 complex-mediated actin nucleation"/>
    <property type="evidence" value="ECO:0007669"/>
    <property type="project" value="TreeGrafter"/>
</dbReference>
<dbReference type="WBParaSite" id="sdigi.contig610.g9210.t1">
    <property type="protein sequence ID" value="sdigi.contig610.g9210.t1"/>
    <property type="gene ID" value="sdigi.contig610.g9210"/>
</dbReference>
<organism evidence="2 3">
    <name type="scientific">Setaria digitata</name>
    <dbReference type="NCBI Taxonomy" id="48799"/>
    <lineage>
        <taxon>Eukaryota</taxon>
        <taxon>Metazoa</taxon>
        <taxon>Ecdysozoa</taxon>
        <taxon>Nematoda</taxon>
        <taxon>Chromadorea</taxon>
        <taxon>Rhabditida</taxon>
        <taxon>Spirurina</taxon>
        <taxon>Spiruromorpha</taxon>
        <taxon>Filarioidea</taxon>
        <taxon>Setariidae</taxon>
        <taxon>Setaria</taxon>
    </lineage>
</organism>
<dbReference type="GO" id="GO:0005543">
    <property type="term" value="F:phospholipid binding"/>
    <property type="evidence" value="ECO:0007669"/>
    <property type="project" value="TreeGrafter"/>
</dbReference>
<dbReference type="SMART" id="SM01015">
    <property type="entry name" value="Arfaptin"/>
    <property type="match status" value="1"/>
</dbReference>
<dbReference type="InterPro" id="IPR010504">
    <property type="entry name" value="AH_dom"/>
</dbReference>
<evidence type="ECO:0000259" key="1">
    <source>
        <dbReference type="PROSITE" id="PS50870"/>
    </source>
</evidence>
<dbReference type="GO" id="GO:0006886">
    <property type="term" value="P:intracellular protein transport"/>
    <property type="evidence" value="ECO:0007669"/>
    <property type="project" value="TreeGrafter"/>
</dbReference>
<dbReference type="PANTHER" id="PTHR12141:SF5">
    <property type="entry name" value="ARFAPTIN"/>
    <property type="match status" value="1"/>
</dbReference>
<sequence>MMAESSNIFIPGSSSTAPVVTSAADGMQQSISPRKTCNTPDLAQIAAKIDSLKKWTISTYKTTKQSICENLGKVERTVDKELEEQIEQLKILHKNYNQVLAVSKLFTSNFHRMNETQKGLAESLYQLSLKEVSLRTECSSNCDSLRSVAHNGELLERALSFFLSSLKTLSEKTFEDTMETIHNYDQVVLFVSNENRDWYLARLEYDVHRNETAALYQSGASPEAIAGADFRCNQHRGKYEQLKADVKVKLRLLEENRLKVMRKQLMLLSNALTAYFSGNAKTLMSAMQNLNLDQMANDGVAPSFLEQ</sequence>
<dbReference type="Proteomes" id="UP000887581">
    <property type="component" value="Unplaced"/>
</dbReference>